<keyword evidence="4 7" id="KW-1133">Transmembrane helix</keyword>
<dbReference type="Proteomes" id="UP000707206">
    <property type="component" value="Unassembled WGS sequence"/>
</dbReference>
<dbReference type="RefSeq" id="WP_152574425.1">
    <property type="nucleotide sequence ID" value="NZ_VIKU02000003.1"/>
</dbReference>
<protein>
    <submittedName>
        <fullName evidence="10">FtsX-like permease family protein</fullName>
    </submittedName>
</protein>
<proteinExistence type="inferred from homology"/>
<dbReference type="AlphaFoldDB" id="A0A967ATB9"/>
<feature type="transmembrane region" description="Helical" evidence="7">
    <location>
        <begin position="689"/>
        <end position="709"/>
    </location>
</feature>
<dbReference type="GO" id="GO:0022857">
    <property type="term" value="F:transmembrane transporter activity"/>
    <property type="evidence" value="ECO:0007669"/>
    <property type="project" value="TreeGrafter"/>
</dbReference>
<evidence type="ECO:0000256" key="5">
    <source>
        <dbReference type="ARBA" id="ARBA00023136"/>
    </source>
</evidence>
<evidence type="ECO:0000256" key="1">
    <source>
        <dbReference type="ARBA" id="ARBA00004651"/>
    </source>
</evidence>
<keyword evidence="5 7" id="KW-0472">Membrane</keyword>
<keyword evidence="11" id="KW-1185">Reference proteome</keyword>
<keyword evidence="2" id="KW-1003">Cell membrane</keyword>
<evidence type="ECO:0000259" key="9">
    <source>
        <dbReference type="Pfam" id="PF12704"/>
    </source>
</evidence>
<feature type="domain" description="ABC3 transporter permease C-terminal" evidence="8">
    <location>
        <begin position="306"/>
        <end position="419"/>
    </location>
</feature>
<organism evidence="10 11">
    <name type="scientific">Pelagihabitans pacificus</name>
    <dbReference type="NCBI Taxonomy" id="2696054"/>
    <lineage>
        <taxon>Bacteria</taxon>
        <taxon>Pseudomonadati</taxon>
        <taxon>Bacteroidota</taxon>
        <taxon>Flavobacteriia</taxon>
        <taxon>Flavobacteriales</taxon>
        <taxon>Flavobacteriaceae</taxon>
        <taxon>Pelagihabitans</taxon>
    </lineage>
</organism>
<feature type="domain" description="MacB-like periplasmic core" evidence="9">
    <location>
        <begin position="541"/>
        <end position="650"/>
    </location>
</feature>
<dbReference type="PANTHER" id="PTHR30572">
    <property type="entry name" value="MEMBRANE COMPONENT OF TRANSPORTER-RELATED"/>
    <property type="match status" value="1"/>
</dbReference>
<feature type="transmembrane region" description="Helical" evidence="7">
    <location>
        <begin position="347"/>
        <end position="373"/>
    </location>
</feature>
<reference evidence="10" key="2">
    <citation type="submission" date="2020-03" db="EMBL/GenBank/DDBJ databases">
        <title>Flavobacteriaceae bacterium strain TP-CH-4, a member of the family Flavobacteriaceae isolated from a deep-sea seamount.</title>
        <authorList>
            <person name="Zhang D.-C."/>
        </authorList>
    </citation>
    <scope>NUCLEOTIDE SEQUENCE</scope>
    <source>
        <strain evidence="10">TP-CH-4</strain>
    </source>
</reference>
<dbReference type="Pfam" id="PF12704">
    <property type="entry name" value="MacB_PCD"/>
    <property type="match status" value="2"/>
</dbReference>
<sequence>MLKNHFKIAWRNIKKDKLFTFIKIGGFAIGIAACLLITLFVSDELAYDRHYLKKNRIFRVYTKSVVDGELEQDAWHPAPFARALTADFPEIKKSGRLLNSELFGAGSKELRLEGDDQSNFEQGFVFVDQELLEILEIPFSQGNSENALSEPNTIVISGDKAAKYFPEGNAIGKSVVLDNDPAKSYRITGVMQETDTNSHFDYDFLLTTEGRDFYPGEDDNWAAQNYFTYVLLEDGVNTADLEKKLVAIVEDYLAPLAREMGSISAIEYLKNTTFGLQPIAEIHLKSIDINDGFKHGDIRFIWLFAAIAGFILLLACINFINLSTAKSANRAKEVGLRKTVGAFKTNLVFQFLTEAILFSALSFILGTLLAWLLLPNFNSMAAKSITMPWGQWWFIPTLTISALLIGVSAGLYPSFYLSSFRPVTVLKGSISAGSKSRRLRSGLVVFQFTTSIILIIGTLIIHKQMDYILRKKLGYDKEQVLLIKGANTLGDKIQNFKEQLLTVNEVVNVSISDYLPVEGTKRNMNPFWKAGMEQQEKAVGGQLWRIDHDYLNTLGIQLKKGRNFSRELASDSTDAAIINESMARGLGFVDPIGEKVSNGQHKTIIGVVEDFHLNNLKEEIVPLVLTIGNSRDIVTVKLNTEKMDDALESITSIWRKNAPNQPIRYSFLDQDFALMHEDVRRIGKIFNSFAVFAILVACLGLFALSAFLVEQRKKEISIRLVLGAPFKSIYTLLTLNFLRLVFIAILIAVPIGWFMMSRWLEDFAYPIKIGWEIFVMAGVLSLIIALVTISYQSVGAALIQPSKSLRAE</sequence>
<dbReference type="InterPro" id="IPR025857">
    <property type="entry name" value="MacB_PCD"/>
</dbReference>
<comment type="similarity">
    <text evidence="6">Belongs to the ABC-4 integral membrane protein family.</text>
</comment>
<evidence type="ECO:0000313" key="10">
    <source>
        <dbReference type="EMBL" id="NHF59918.1"/>
    </source>
</evidence>
<evidence type="ECO:0000259" key="8">
    <source>
        <dbReference type="Pfam" id="PF02687"/>
    </source>
</evidence>
<feature type="transmembrane region" description="Helical" evidence="7">
    <location>
        <begin position="393"/>
        <end position="418"/>
    </location>
</feature>
<evidence type="ECO:0000256" key="4">
    <source>
        <dbReference type="ARBA" id="ARBA00022989"/>
    </source>
</evidence>
<comment type="caution">
    <text evidence="10">The sequence shown here is derived from an EMBL/GenBank/DDBJ whole genome shotgun (WGS) entry which is preliminary data.</text>
</comment>
<gene>
    <name evidence="10" type="ORF">FK220_011240</name>
</gene>
<dbReference type="EMBL" id="VIKU02000003">
    <property type="protein sequence ID" value="NHF59918.1"/>
    <property type="molecule type" value="Genomic_DNA"/>
</dbReference>
<feature type="transmembrane region" description="Helical" evidence="7">
    <location>
        <begin position="439"/>
        <end position="461"/>
    </location>
</feature>
<dbReference type="InterPro" id="IPR050250">
    <property type="entry name" value="Macrolide_Exporter_MacB"/>
</dbReference>
<comment type="subcellular location">
    <subcellularLocation>
        <location evidence="1">Cell membrane</location>
        <topology evidence="1">Multi-pass membrane protein</topology>
    </subcellularLocation>
</comment>
<evidence type="ECO:0000256" key="7">
    <source>
        <dbReference type="SAM" id="Phobius"/>
    </source>
</evidence>
<name>A0A967ATB9_9FLAO</name>
<dbReference type="InterPro" id="IPR003838">
    <property type="entry name" value="ABC3_permease_C"/>
</dbReference>
<evidence type="ECO:0000313" key="11">
    <source>
        <dbReference type="Proteomes" id="UP000707206"/>
    </source>
</evidence>
<feature type="transmembrane region" description="Helical" evidence="7">
    <location>
        <begin position="729"/>
        <end position="753"/>
    </location>
</feature>
<evidence type="ECO:0000256" key="3">
    <source>
        <dbReference type="ARBA" id="ARBA00022692"/>
    </source>
</evidence>
<accession>A0A967ATB9</accession>
<feature type="transmembrane region" description="Helical" evidence="7">
    <location>
        <begin position="300"/>
        <end position="322"/>
    </location>
</feature>
<dbReference type="GO" id="GO:0005886">
    <property type="term" value="C:plasma membrane"/>
    <property type="evidence" value="ECO:0007669"/>
    <property type="project" value="UniProtKB-SubCell"/>
</dbReference>
<evidence type="ECO:0000256" key="2">
    <source>
        <dbReference type="ARBA" id="ARBA00022475"/>
    </source>
</evidence>
<reference evidence="10" key="1">
    <citation type="submission" date="2019-07" db="EMBL/GenBank/DDBJ databases">
        <authorList>
            <person name="De-Chao Zhang Q."/>
        </authorList>
    </citation>
    <scope>NUCLEOTIDE SEQUENCE</scope>
    <source>
        <strain evidence="10">TP-CH-4</strain>
    </source>
</reference>
<feature type="domain" description="MacB-like periplasmic core" evidence="9">
    <location>
        <begin position="20"/>
        <end position="247"/>
    </location>
</feature>
<keyword evidence="3 7" id="KW-0812">Transmembrane</keyword>
<feature type="transmembrane region" description="Helical" evidence="7">
    <location>
        <begin position="21"/>
        <end position="41"/>
    </location>
</feature>
<feature type="transmembrane region" description="Helical" evidence="7">
    <location>
        <begin position="773"/>
        <end position="799"/>
    </location>
</feature>
<dbReference type="PANTHER" id="PTHR30572:SF4">
    <property type="entry name" value="ABC TRANSPORTER PERMEASE YTRF"/>
    <property type="match status" value="1"/>
</dbReference>
<feature type="domain" description="ABC3 transporter permease C-terminal" evidence="8">
    <location>
        <begin position="688"/>
        <end position="793"/>
    </location>
</feature>
<dbReference type="Pfam" id="PF02687">
    <property type="entry name" value="FtsX"/>
    <property type="match status" value="2"/>
</dbReference>
<dbReference type="PROSITE" id="PS51257">
    <property type="entry name" value="PROKAR_LIPOPROTEIN"/>
    <property type="match status" value="1"/>
</dbReference>
<evidence type="ECO:0000256" key="6">
    <source>
        <dbReference type="ARBA" id="ARBA00038076"/>
    </source>
</evidence>